<dbReference type="PANTHER" id="PTHR47290:SF4">
    <property type="entry name" value="RING FINGER PROTEIN"/>
    <property type="match status" value="1"/>
</dbReference>
<sequence>MRSNNNNNINSIVTESDHLHHHLVAIDPMAEDESRTNSVNEAGSSSKDAPDDRDNEGWLQLTIGGSNNHQPAATVDQTPRGLRDTLSGPGLIELDLLPPGHDAALSSSIRQVRSMSSMQHHHMPPMFLVPPEIRPLSSSSSARLPFHSNFSTSATSLYFQHPGPGMSSSSSISSRHECCWPSLDFRVVDPPRRPQSGIWFMLQASQNQDRRMTIRLIKKYLVNKLRLDSESEVEITCRGQQLLPFLTLQHVRDNIWSLRTHRLCFQTPQPQPLIMSWCCTTLGRPPLLLQTDLTFFSLIILFDHHRVPSMFASLFI</sequence>
<name>A0A4Y1QPS9_PRUDU</name>
<proteinExistence type="predicted"/>
<accession>A0A4Y1QPS9</accession>
<evidence type="ECO:0000256" key="1">
    <source>
        <dbReference type="SAM" id="MobiDB-lite"/>
    </source>
</evidence>
<dbReference type="AlphaFoldDB" id="A0A4Y1QPS9"/>
<gene>
    <name evidence="2" type="ORF">Prudu_001975</name>
</gene>
<dbReference type="InterPro" id="IPR044171">
    <property type="entry name" value="LAX2-like"/>
</dbReference>
<reference evidence="2" key="1">
    <citation type="journal article" date="2019" name="Science">
        <title>Mutation of a bHLH transcription factor allowed almond domestication.</title>
        <authorList>
            <person name="Sanchez-Perez R."/>
            <person name="Pavan S."/>
            <person name="Mazzeo R."/>
            <person name="Moldovan C."/>
            <person name="Aiese Cigliano R."/>
            <person name="Del Cueto J."/>
            <person name="Ricciardi F."/>
            <person name="Lotti C."/>
            <person name="Ricciardi L."/>
            <person name="Dicenta F."/>
            <person name="Lopez-Marques R.L."/>
            <person name="Lindberg Moller B."/>
        </authorList>
    </citation>
    <scope>NUCLEOTIDE SEQUENCE</scope>
</reference>
<protein>
    <submittedName>
        <fullName evidence="2">Uncharacterized protein</fullName>
    </submittedName>
</protein>
<dbReference type="EMBL" id="AP019297">
    <property type="protein sequence ID" value="BBG93844.1"/>
    <property type="molecule type" value="Genomic_DNA"/>
</dbReference>
<dbReference type="PANTHER" id="PTHR47290">
    <property type="entry name" value="RING FINGER PROTEIN"/>
    <property type="match status" value="1"/>
</dbReference>
<feature type="region of interest" description="Disordered" evidence="1">
    <location>
        <begin position="29"/>
        <end position="85"/>
    </location>
</feature>
<feature type="compositionally biased region" description="Polar residues" evidence="1">
    <location>
        <begin position="63"/>
        <end position="77"/>
    </location>
</feature>
<evidence type="ECO:0000313" key="2">
    <source>
        <dbReference type="EMBL" id="BBG93844.1"/>
    </source>
</evidence>
<dbReference type="Gene3D" id="3.10.20.90">
    <property type="entry name" value="Phosphatidylinositol 3-kinase Catalytic Subunit, Chain A, domain 1"/>
    <property type="match status" value="1"/>
</dbReference>
<feature type="compositionally biased region" description="Polar residues" evidence="1">
    <location>
        <begin position="36"/>
        <end position="47"/>
    </location>
</feature>
<organism evidence="2">
    <name type="scientific">Prunus dulcis</name>
    <name type="common">Almond</name>
    <name type="synonym">Amygdalus dulcis</name>
    <dbReference type="NCBI Taxonomy" id="3755"/>
    <lineage>
        <taxon>Eukaryota</taxon>
        <taxon>Viridiplantae</taxon>
        <taxon>Streptophyta</taxon>
        <taxon>Embryophyta</taxon>
        <taxon>Tracheophyta</taxon>
        <taxon>Spermatophyta</taxon>
        <taxon>Magnoliopsida</taxon>
        <taxon>eudicotyledons</taxon>
        <taxon>Gunneridae</taxon>
        <taxon>Pentapetalae</taxon>
        <taxon>rosids</taxon>
        <taxon>fabids</taxon>
        <taxon>Rosales</taxon>
        <taxon>Rosaceae</taxon>
        <taxon>Amygdaloideae</taxon>
        <taxon>Amygdaleae</taxon>
        <taxon>Prunus</taxon>
    </lineage>
</organism>